<proteinExistence type="predicted"/>
<accession>K9TPD1</accession>
<protein>
    <submittedName>
        <fullName evidence="1">Uncharacterized protein</fullName>
    </submittedName>
</protein>
<organism evidence="1 2">
    <name type="scientific">Oscillatoria acuminata PCC 6304</name>
    <dbReference type="NCBI Taxonomy" id="56110"/>
    <lineage>
        <taxon>Bacteria</taxon>
        <taxon>Bacillati</taxon>
        <taxon>Cyanobacteriota</taxon>
        <taxon>Cyanophyceae</taxon>
        <taxon>Oscillatoriophycideae</taxon>
        <taxon>Oscillatoriales</taxon>
        <taxon>Oscillatoriaceae</taxon>
        <taxon>Oscillatoria</taxon>
    </lineage>
</organism>
<reference evidence="1 2" key="1">
    <citation type="submission" date="2012-06" db="EMBL/GenBank/DDBJ databases">
        <title>Finished chromosome of genome of Oscillatoria acuminata PCC 6304.</title>
        <authorList>
            <consortium name="US DOE Joint Genome Institute"/>
            <person name="Gugger M."/>
            <person name="Coursin T."/>
            <person name="Rippka R."/>
            <person name="Tandeau De Marsac N."/>
            <person name="Huntemann M."/>
            <person name="Wei C.-L."/>
            <person name="Han J."/>
            <person name="Detter J.C."/>
            <person name="Han C."/>
            <person name="Tapia R."/>
            <person name="Davenport K."/>
            <person name="Daligault H."/>
            <person name="Erkkila T."/>
            <person name="Gu W."/>
            <person name="Munk A.C.C."/>
            <person name="Teshima H."/>
            <person name="Xu Y."/>
            <person name="Chain P."/>
            <person name="Chen A."/>
            <person name="Krypides N."/>
            <person name="Mavromatis K."/>
            <person name="Markowitz V."/>
            <person name="Szeto E."/>
            <person name="Ivanova N."/>
            <person name="Mikhailova N."/>
            <person name="Ovchinnikova G."/>
            <person name="Pagani I."/>
            <person name="Pati A."/>
            <person name="Goodwin L."/>
            <person name="Peters L."/>
            <person name="Pitluck S."/>
            <person name="Woyke T."/>
            <person name="Kerfeld C."/>
        </authorList>
    </citation>
    <scope>NUCLEOTIDE SEQUENCE [LARGE SCALE GENOMIC DNA]</scope>
    <source>
        <strain evidence="1 2">PCC 6304</strain>
    </source>
</reference>
<sequence length="64" mass="6871">MLPSFIGDVKLKKMRVKDGRRMQSTIHGNGLTIAQFRALFQANKLSTGRGLSVAVICGVPGIGE</sequence>
<dbReference type="EMBL" id="CP003607">
    <property type="protein sequence ID" value="AFY84021.1"/>
    <property type="molecule type" value="Genomic_DNA"/>
</dbReference>
<dbReference type="Proteomes" id="UP000010367">
    <property type="component" value="Chromosome"/>
</dbReference>
<dbReference type="STRING" id="56110.Oscil6304_4504"/>
<evidence type="ECO:0000313" key="2">
    <source>
        <dbReference type="Proteomes" id="UP000010367"/>
    </source>
</evidence>
<name>K9TPD1_9CYAN</name>
<gene>
    <name evidence="1" type="ORF">Oscil6304_4504</name>
</gene>
<dbReference type="HOGENOM" id="CLU_2863479_0_0_3"/>
<keyword evidence="2" id="KW-1185">Reference proteome</keyword>
<dbReference type="AlphaFoldDB" id="K9TPD1"/>
<dbReference type="KEGG" id="oac:Oscil6304_4504"/>
<evidence type="ECO:0000313" key="1">
    <source>
        <dbReference type="EMBL" id="AFY84021.1"/>
    </source>
</evidence>
<dbReference type="InParanoid" id="K9TPD1"/>